<proteinExistence type="predicted"/>
<protein>
    <recommendedName>
        <fullName evidence="1">Small, acid-soluble spore protein L</fullName>
    </recommendedName>
</protein>
<dbReference type="Proteomes" id="UP000823485">
    <property type="component" value="Unassembled WGS sequence"/>
</dbReference>
<reference evidence="3 4" key="1">
    <citation type="submission" date="2021-01" db="EMBL/GenBank/DDBJ databases">
        <title>Genomic Encyclopedia of Type Strains, Phase IV (KMG-IV): sequencing the most valuable type-strain genomes for metagenomic binning, comparative biology and taxonomic classification.</title>
        <authorList>
            <person name="Goeker M."/>
        </authorList>
    </citation>
    <scope>NUCLEOTIDE SEQUENCE [LARGE SCALE GENOMIC DNA]</scope>
    <source>
        <strain evidence="3 4">DSM 105453</strain>
    </source>
</reference>
<name>A0ABS2R7W9_9BACI</name>
<feature type="compositionally biased region" description="Basic and acidic residues" evidence="2">
    <location>
        <begin position="1"/>
        <end position="13"/>
    </location>
</feature>
<feature type="compositionally biased region" description="Basic and acidic residues" evidence="2">
    <location>
        <begin position="23"/>
        <end position="40"/>
    </location>
</feature>
<dbReference type="NCBIfam" id="TIGR03093">
    <property type="entry name" value="SASP_sspL"/>
    <property type="match status" value="1"/>
</dbReference>
<evidence type="ECO:0000313" key="4">
    <source>
        <dbReference type="Proteomes" id="UP000823485"/>
    </source>
</evidence>
<evidence type="ECO:0000256" key="1">
    <source>
        <dbReference type="NCBIfam" id="TIGR03093"/>
    </source>
</evidence>
<keyword evidence="4" id="KW-1185">Reference proteome</keyword>
<evidence type="ECO:0000256" key="2">
    <source>
        <dbReference type="SAM" id="MobiDB-lite"/>
    </source>
</evidence>
<dbReference type="InterPro" id="IPR017526">
    <property type="entry name" value="SASP_SspL"/>
</dbReference>
<evidence type="ECO:0000313" key="3">
    <source>
        <dbReference type="EMBL" id="MBM7715751.1"/>
    </source>
</evidence>
<dbReference type="EMBL" id="JAFBFH010000018">
    <property type="protein sequence ID" value="MBM7715751.1"/>
    <property type="molecule type" value="Genomic_DNA"/>
</dbReference>
<comment type="caution">
    <text evidence="3">The sequence shown here is derived from an EMBL/GenBank/DDBJ whole genome shotgun (WGS) entry which is preliminary data.</text>
</comment>
<organism evidence="3 4">
    <name type="scientific">Siminovitchia thermophila</name>
    <dbReference type="NCBI Taxonomy" id="1245522"/>
    <lineage>
        <taxon>Bacteria</taxon>
        <taxon>Bacillati</taxon>
        <taxon>Bacillota</taxon>
        <taxon>Bacilli</taxon>
        <taxon>Bacillales</taxon>
        <taxon>Bacillaceae</taxon>
        <taxon>Siminovitchia</taxon>
    </lineage>
</organism>
<sequence>MNRRDPIKNEKRVVTSVNPQGYSEDKANQAPKTKLEERSKKSNTKM</sequence>
<accession>A0ABS2R7W9</accession>
<dbReference type="RefSeq" id="WP_077111486.1">
    <property type="nucleotide sequence ID" value="NZ_JAFBFH010000018.1"/>
</dbReference>
<gene>
    <name evidence="3" type="ORF">JOC94_002740</name>
</gene>
<feature type="region of interest" description="Disordered" evidence="2">
    <location>
        <begin position="1"/>
        <end position="46"/>
    </location>
</feature>